<keyword evidence="5 10" id="KW-0812">Transmembrane</keyword>
<feature type="transmembrane region" description="Helical" evidence="10">
    <location>
        <begin position="37"/>
        <end position="58"/>
    </location>
</feature>
<evidence type="ECO:0000256" key="6">
    <source>
        <dbReference type="ARBA" id="ARBA00022970"/>
    </source>
</evidence>
<keyword evidence="7 10" id="KW-1133">Transmembrane helix</keyword>
<dbReference type="NCBIfam" id="TIGR00905">
    <property type="entry name" value="2A0302"/>
    <property type="match status" value="1"/>
</dbReference>
<dbReference type="OrthoDB" id="9762947at2"/>
<accession>A0A0R1HPV3</accession>
<evidence type="ECO:0000256" key="8">
    <source>
        <dbReference type="ARBA" id="ARBA00023136"/>
    </source>
</evidence>
<dbReference type="PIRSF" id="PIRSF006060">
    <property type="entry name" value="AA_transporter"/>
    <property type="match status" value="1"/>
</dbReference>
<evidence type="ECO:0000313" key="11">
    <source>
        <dbReference type="EMBL" id="KRK48853.1"/>
    </source>
</evidence>
<evidence type="ECO:0000256" key="9">
    <source>
        <dbReference type="NCBIfam" id="TIGR03810"/>
    </source>
</evidence>
<dbReference type="STRING" id="1302272.FC96_GL001174"/>
<evidence type="ECO:0000256" key="4">
    <source>
        <dbReference type="ARBA" id="ARBA00022475"/>
    </source>
</evidence>
<name>A0A0R1HPV3_9LACO</name>
<protein>
    <recommendedName>
        <fullName evidence="9">Arginine-ornithine antiporter</fullName>
    </recommendedName>
</protein>
<organism evidence="11 12">
    <name type="scientific">Secundilactobacillus kimchicus JCM 15530</name>
    <dbReference type="NCBI Taxonomy" id="1302272"/>
    <lineage>
        <taxon>Bacteria</taxon>
        <taxon>Bacillati</taxon>
        <taxon>Bacillota</taxon>
        <taxon>Bacilli</taxon>
        <taxon>Lactobacillales</taxon>
        <taxon>Lactobacillaceae</taxon>
        <taxon>Secundilactobacillus</taxon>
    </lineage>
</organism>
<dbReference type="GO" id="GO:0006527">
    <property type="term" value="P:L-arginine catabolic process"/>
    <property type="evidence" value="ECO:0007669"/>
    <property type="project" value="UniProtKB-UniRule"/>
</dbReference>
<comment type="caution">
    <text evidence="11">The sequence shown here is derived from an EMBL/GenBank/DDBJ whole genome shotgun (WGS) entry which is preliminary data.</text>
</comment>
<dbReference type="EMBL" id="AZCX01000002">
    <property type="protein sequence ID" value="KRK48853.1"/>
    <property type="molecule type" value="Genomic_DNA"/>
</dbReference>
<dbReference type="Gene3D" id="1.20.1740.10">
    <property type="entry name" value="Amino acid/polyamine transporter I"/>
    <property type="match status" value="1"/>
</dbReference>
<feature type="transmembrane region" description="Helical" evidence="10">
    <location>
        <begin position="419"/>
        <end position="437"/>
    </location>
</feature>
<dbReference type="GO" id="GO:0043858">
    <property type="term" value="F:arginine:ornithine antiporter activity"/>
    <property type="evidence" value="ECO:0007669"/>
    <property type="project" value="UniProtKB-UniRule"/>
</dbReference>
<dbReference type="PANTHER" id="PTHR42770">
    <property type="entry name" value="AMINO ACID TRANSPORTER-RELATED"/>
    <property type="match status" value="1"/>
</dbReference>
<evidence type="ECO:0000256" key="1">
    <source>
        <dbReference type="ARBA" id="ARBA00004651"/>
    </source>
</evidence>
<keyword evidence="4" id="KW-1003">Cell membrane</keyword>
<dbReference type="InterPro" id="IPR002293">
    <property type="entry name" value="AA/rel_permease1"/>
</dbReference>
<dbReference type="RefSeq" id="WP_054659347.1">
    <property type="nucleotide sequence ID" value="NZ_AZCX01000002.1"/>
</dbReference>
<evidence type="ECO:0000256" key="3">
    <source>
        <dbReference type="ARBA" id="ARBA00022448"/>
    </source>
</evidence>
<feature type="transmembrane region" description="Helical" evidence="10">
    <location>
        <begin position="207"/>
        <end position="225"/>
    </location>
</feature>
<keyword evidence="12" id="KW-1185">Reference proteome</keyword>
<sequence length="490" mass="53238">MEESNSGKLNLLELVALVVGSIIGGGVFNLMHDMASGAGAGAIIIGWVITAIGMLMLAKTFQNLTMKRPDLDAGVYSYAEAGFGKYMGFNSAWGYWLSAWLGNVGYATLLMSAVGYFLPIFKDGQNIWSIVAASVILWACHFMILRGAESASFVNAIITVAKLIPIFIFLVTMIIAFKLGVFTHGFWFTSTGSFQFADVMSQVRNTMLVTVWVFIGIEGAVVFSGRAKKRSDVGKATVLGIITVILIYALVTLLSLGVMRRAGLANLGQPAMAYLLQSVVGKWGAVVVNVGLIISVVGAWLSWTMFAGQLPYEAAKEGSFPKVFAKENRNGAPINSLLFTNVCVELFMFSYLITASAYNFFYSIASAAILIPYAFSAFYQLKYSMQEAPGTTGRTGNLTVGWIASIYAVWLLFAANLGYIMLMSLLFAAGIPVYMWLQKNDNHAPKVFTATERLTSLVILILALFTLFELVRLGVNGVTGLTWSQFGELF</sequence>
<dbReference type="Pfam" id="PF13520">
    <property type="entry name" value="AA_permease_2"/>
    <property type="match status" value="1"/>
</dbReference>
<feature type="transmembrane region" description="Helical" evidence="10">
    <location>
        <begin position="127"/>
        <end position="145"/>
    </location>
</feature>
<dbReference type="PATRIC" id="fig|1302272.5.peg.1182"/>
<comment type="subcellular location">
    <subcellularLocation>
        <location evidence="1">Cell membrane</location>
        <topology evidence="1">Multi-pass membrane protein</topology>
    </subcellularLocation>
</comment>
<dbReference type="InterPro" id="IPR050367">
    <property type="entry name" value="APC_superfamily"/>
</dbReference>
<feature type="transmembrane region" description="Helical" evidence="10">
    <location>
        <begin position="166"/>
        <end position="187"/>
    </location>
</feature>
<dbReference type="AlphaFoldDB" id="A0A0R1HPV3"/>
<reference evidence="11 12" key="1">
    <citation type="journal article" date="2015" name="Genome Announc.">
        <title>Expanding the biotechnology potential of lactobacilli through comparative genomics of 213 strains and associated genera.</title>
        <authorList>
            <person name="Sun Z."/>
            <person name="Harris H.M."/>
            <person name="McCann A."/>
            <person name="Guo C."/>
            <person name="Argimon S."/>
            <person name="Zhang W."/>
            <person name="Yang X."/>
            <person name="Jeffery I.B."/>
            <person name="Cooney J.C."/>
            <person name="Kagawa T.F."/>
            <person name="Liu W."/>
            <person name="Song Y."/>
            <person name="Salvetti E."/>
            <person name="Wrobel A."/>
            <person name="Rasinkangas P."/>
            <person name="Parkhill J."/>
            <person name="Rea M.C."/>
            <person name="O'Sullivan O."/>
            <person name="Ritari J."/>
            <person name="Douillard F.P."/>
            <person name="Paul Ross R."/>
            <person name="Yang R."/>
            <person name="Briner A.E."/>
            <person name="Felis G.E."/>
            <person name="de Vos W.M."/>
            <person name="Barrangou R."/>
            <person name="Klaenhammer T.R."/>
            <person name="Caufield P.W."/>
            <person name="Cui Y."/>
            <person name="Zhang H."/>
            <person name="O'Toole P.W."/>
        </authorList>
    </citation>
    <scope>NUCLEOTIDE SEQUENCE [LARGE SCALE GENOMIC DNA]</scope>
    <source>
        <strain evidence="11 12">JCM 15530</strain>
    </source>
</reference>
<proteinExistence type="inferred from homology"/>
<dbReference type="InterPro" id="IPR022461">
    <property type="entry name" value="Arg/Orn_antiprt_ArcD"/>
</dbReference>
<dbReference type="NCBIfam" id="TIGR03810">
    <property type="entry name" value="arg_ornith_anti"/>
    <property type="match status" value="1"/>
</dbReference>
<evidence type="ECO:0000256" key="10">
    <source>
        <dbReference type="SAM" id="Phobius"/>
    </source>
</evidence>
<feature type="transmembrane region" description="Helical" evidence="10">
    <location>
        <begin position="237"/>
        <end position="259"/>
    </location>
</feature>
<keyword evidence="6" id="KW-0029">Amino-acid transport</keyword>
<keyword evidence="8 10" id="KW-0472">Membrane</keyword>
<dbReference type="InterPro" id="IPR004754">
    <property type="entry name" value="Amino_acid_antiprt"/>
</dbReference>
<evidence type="ECO:0000256" key="7">
    <source>
        <dbReference type="ARBA" id="ARBA00022989"/>
    </source>
</evidence>
<dbReference type="Proteomes" id="UP000050911">
    <property type="component" value="Unassembled WGS sequence"/>
</dbReference>
<evidence type="ECO:0000256" key="5">
    <source>
        <dbReference type="ARBA" id="ARBA00022692"/>
    </source>
</evidence>
<dbReference type="GO" id="GO:0005886">
    <property type="term" value="C:plasma membrane"/>
    <property type="evidence" value="ECO:0007669"/>
    <property type="project" value="UniProtKB-SubCell"/>
</dbReference>
<feature type="transmembrane region" description="Helical" evidence="10">
    <location>
        <begin position="279"/>
        <end position="301"/>
    </location>
</feature>
<comment type="similarity">
    <text evidence="2">Belongs to the amino acid-polyamine-organocation (APC) superfamily. Basic amino acid/polyamine antiporter (APA) (TC 2.A.3.2) family.</text>
</comment>
<feature type="transmembrane region" description="Helical" evidence="10">
    <location>
        <begin position="457"/>
        <end position="475"/>
    </location>
</feature>
<feature type="transmembrane region" description="Helical" evidence="10">
    <location>
        <begin position="393"/>
        <end position="413"/>
    </location>
</feature>
<evidence type="ECO:0000256" key="2">
    <source>
        <dbReference type="ARBA" id="ARBA00008220"/>
    </source>
</evidence>
<feature type="transmembrane region" description="Helical" evidence="10">
    <location>
        <begin position="12"/>
        <end position="31"/>
    </location>
</feature>
<keyword evidence="3" id="KW-0813">Transport</keyword>
<gene>
    <name evidence="11" type="ORF">FC96_GL001174</name>
</gene>
<feature type="transmembrane region" description="Helical" evidence="10">
    <location>
        <begin position="360"/>
        <end position="381"/>
    </location>
</feature>
<dbReference type="GO" id="GO:1903826">
    <property type="term" value="P:L-arginine transmembrane transport"/>
    <property type="evidence" value="ECO:0007669"/>
    <property type="project" value="InterPro"/>
</dbReference>
<evidence type="ECO:0000313" key="12">
    <source>
        <dbReference type="Proteomes" id="UP000050911"/>
    </source>
</evidence>
<feature type="transmembrane region" description="Helical" evidence="10">
    <location>
        <begin position="95"/>
        <end position="121"/>
    </location>
</feature>
<dbReference type="PANTHER" id="PTHR42770:SF4">
    <property type="entry name" value="ARGININE_ORNITHINE ANTIPORTER-RELATED"/>
    <property type="match status" value="1"/>
</dbReference>